<comment type="similarity">
    <text evidence="1 8 9">Belongs to the bacterial ribosomal protein bL20 family.</text>
</comment>
<evidence type="ECO:0000256" key="3">
    <source>
        <dbReference type="ARBA" id="ARBA00022884"/>
    </source>
</evidence>
<dbReference type="Gene3D" id="6.10.160.10">
    <property type="match status" value="1"/>
</dbReference>
<dbReference type="GO" id="GO:0019843">
    <property type="term" value="F:rRNA binding"/>
    <property type="evidence" value="ECO:0007669"/>
    <property type="project" value="UniProtKB-UniRule"/>
</dbReference>
<sequence>MPRVKGGYVARRRRKKVLKLAKGYYGSKHTLFKSAQGQVMKSLLYAYRDRRNKKRDFRKLWITRINAAARMNGLSYSRFMHGLKLAEINVNRKMLAELAITDEKSFTQLAEKAKASLNA</sequence>
<organism evidence="10 11">
    <name type="scientific">Halalkalibacter nanhaiisediminis</name>
    <dbReference type="NCBI Taxonomy" id="688079"/>
    <lineage>
        <taxon>Bacteria</taxon>
        <taxon>Bacillati</taxon>
        <taxon>Bacillota</taxon>
        <taxon>Bacilli</taxon>
        <taxon>Bacillales</taxon>
        <taxon>Bacillaceae</taxon>
        <taxon>Halalkalibacter</taxon>
    </lineage>
</organism>
<dbReference type="GO" id="GO:1990904">
    <property type="term" value="C:ribonucleoprotein complex"/>
    <property type="evidence" value="ECO:0007669"/>
    <property type="project" value="UniProtKB-KW"/>
</dbReference>
<evidence type="ECO:0000256" key="6">
    <source>
        <dbReference type="ARBA" id="ARBA00024775"/>
    </source>
</evidence>
<dbReference type="HAMAP" id="MF_00382">
    <property type="entry name" value="Ribosomal_bL20"/>
    <property type="match status" value="1"/>
</dbReference>
<dbReference type="Pfam" id="PF00453">
    <property type="entry name" value="Ribosomal_L20"/>
    <property type="match status" value="1"/>
</dbReference>
<evidence type="ECO:0000256" key="9">
    <source>
        <dbReference type="RuleBase" id="RU000560"/>
    </source>
</evidence>
<dbReference type="GO" id="GO:0006412">
    <property type="term" value="P:translation"/>
    <property type="evidence" value="ECO:0007669"/>
    <property type="project" value="InterPro"/>
</dbReference>
<protein>
    <recommendedName>
        <fullName evidence="7 8">Large ribosomal subunit protein bL20</fullName>
    </recommendedName>
</protein>
<evidence type="ECO:0000313" key="11">
    <source>
        <dbReference type="Proteomes" id="UP000315711"/>
    </source>
</evidence>
<reference evidence="10 11" key="1">
    <citation type="journal article" date="2015" name="Stand. Genomic Sci.">
        <title>Genomic Encyclopedia of Bacterial and Archaeal Type Strains, Phase III: the genomes of soil and plant-associated and newly described type strains.</title>
        <authorList>
            <person name="Whitman W.B."/>
            <person name="Woyke T."/>
            <person name="Klenk H.P."/>
            <person name="Zhou Y."/>
            <person name="Lilburn T.G."/>
            <person name="Beck B.J."/>
            <person name="De Vos P."/>
            <person name="Vandamme P."/>
            <person name="Eisen J.A."/>
            <person name="Garrity G."/>
            <person name="Hugenholtz P."/>
            <person name="Kyrpides N.C."/>
        </authorList>
    </citation>
    <scope>NUCLEOTIDE SEQUENCE [LARGE SCALE GENOMIC DNA]</scope>
    <source>
        <strain evidence="10 11">CGMCC 1.10116</strain>
    </source>
</reference>
<comment type="function">
    <text evidence="6 8 9">Binds directly to 23S ribosomal RNA and is necessary for the in vitro assembly process of the 50S ribosomal subunit. It is not involved in the protein synthesizing functions of that subunit.</text>
</comment>
<dbReference type="PROSITE" id="PS00937">
    <property type="entry name" value="RIBOSOMAL_L20"/>
    <property type="match status" value="1"/>
</dbReference>
<keyword evidence="2 8" id="KW-0699">rRNA-binding</keyword>
<evidence type="ECO:0000256" key="1">
    <source>
        <dbReference type="ARBA" id="ARBA00007698"/>
    </source>
</evidence>
<evidence type="ECO:0000256" key="2">
    <source>
        <dbReference type="ARBA" id="ARBA00022730"/>
    </source>
</evidence>
<evidence type="ECO:0000256" key="5">
    <source>
        <dbReference type="ARBA" id="ARBA00023274"/>
    </source>
</evidence>
<dbReference type="InterPro" id="IPR049946">
    <property type="entry name" value="RIBOSOMAL_L20_CS"/>
</dbReference>
<dbReference type="FunFam" id="1.10.1900.20:FF:000001">
    <property type="entry name" value="50S ribosomal protein L20"/>
    <property type="match status" value="1"/>
</dbReference>
<proteinExistence type="inferred from homology"/>
<dbReference type="PRINTS" id="PR00062">
    <property type="entry name" value="RIBOSOMALL20"/>
</dbReference>
<evidence type="ECO:0000313" key="10">
    <source>
        <dbReference type="EMBL" id="TWI57011.1"/>
    </source>
</evidence>
<evidence type="ECO:0000256" key="4">
    <source>
        <dbReference type="ARBA" id="ARBA00022980"/>
    </source>
</evidence>
<dbReference type="AlphaFoldDB" id="A0A562QJV0"/>
<dbReference type="RefSeq" id="WP_144450037.1">
    <property type="nucleotide sequence ID" value="NZ_VLKZ01000004.1"/>
</dbReference>
<keyword evidence="11" id="KW-1185">Reference proteome</keyword>
<dbReference type="CDD" id="cd07026">
    <property type="entry name" value="Ribosomal_L20"/>
    <property type="match status" value="1"/>
</dbReference>
<dbReference type="Gene3D" id="1.10.1900.20">
    <property type="entry name" value="Ribosomal protein L20"/>
    <property type="match status" value="1"/>
</dbReference>
<evidence type="ECO:0000256" key="7">
    <source>
        <dbReference type="ARBA" id="ARBA00035172"/>
    </source>
</evidence>
<comment type="caution">
    <text evidence="10">The sequence shown here is derived from an EMBL/GenBank/DDBJ whole genome shotgun (WGS) entry which is preliminary data.</text>
</comment>
<dbReference type="GO" id="GO:0000027">
    <property type="term" value="P:ribosomal large subunit assembly"/>
    <property type="evidence" value="ECO:0007669"/>
    <property type="project" value="UniProtKB-UniRule"/>
</dbReference>
<dbReference type="GO" id="GO:0003735">
    <property type="term" value="F:structural constituent of ribosome"/>
    <property type="evidence" value="ECO:0007669"/>
    <property type="project" value="InterPro"/>
</dbReference>
<accession>A0A562QJV0</accession>
<dbReference type="GO" id="GO:0005840">
    <property type="term" value="C:ribosome"/>
    <property type="evidence" value="ECO:0007669"/>
    <property type="project" value="UniProtKB-KW"/>
</dbReference>
<dbReference type="SUPFAM" id="SSF74731">
    <property type="entry name" value="Ribosomal protein L20"/>
    <property type="match status" value="1"/>
</dbReference>
<dbReference type="OrthoDB" id="9808966at2"/>
<keyword evidence="3 8" id="KW-0694">RNA-binding</keyword>
<name>A0A562QJV0_9BACI</name>
<dbReference type="NCBIfam" id="TIGR01032">
    <property type="entry name" value="rplT_bact"/>
    <property type="match status" value="1"/>
</dbReference>
<keyword evidence="5 8" id="KW-0687">Ribonucleoprotein</keyword>
<dbReference type="InterPro" id="IPR005813">
    <property type="entry name" value="Ribosomal_bL20"/>
</dbReference>
<dbReference type="EMBL" id="VLKZ01000004">
    <property type="protein sequence ID" value="TWI57011.1"/>
    <property type="molecule type" value="Genomic_DNA"/>
</dbReference>
<dbReference type="Proteomes" id="UP000315711">
    <property type="component" value="Unassembled WGS sequence"/>
</dbReference>
<gene>
    <name evidence="8" type="primary">rplT</name>
    <name evidence="10" type="ORF">IQ10_01709</name>
</gene>
<evidence type="ECO:0000256" key="8">
    <source>
        <dbReference type="HAMAP-Rule" id="MF_00382"/>
    </source>
</evidence>
<dbReference type="PANTHER" id="PTHR10986">
    <property type="entry name" value="39S RIBOSOMAL PROTEIN L20"/>
    <property type="match status" value="1"/>
</dbReference>
<keyword evidence="4 8" id="KW-0689">Ribosomal protein</keyword>
<dbReference type="InterPro" id="IPR035566">
    <property type="entry name" value="Ribosomal_protein_bL20_C"/>
</dbReference>